<evidence type="ECO:0000313" key="3">
    <source>
        <dbReference type="Proteomes" id="UP000279259"/>
    </source>
</evidence>
<accession>A0A427YL43</accession>
<feature type="region of interest" description="Disordered" evidence="1">
    <location>
        <begin position="1"/>
        <end position="102"/>
    </location>
</feature>
<dbReference type="Proteomes" id="UP000279259">
    <property type="component" value="Unassembled WGS sequence"/>
</dbReference>
<feature type="compositionally biased region" description="Low complexity" evidence="1">
    <location>
        <begin position="295"/>
        <end position="309"/>
    </location>
</feature>
<sequence>MSGLLDALLPALSGSSSASGGESPAHSPQSSPAFPHPPHPTPEVTATFKPHDDTPLPSSKTRSVHSVSTRSENPLPPPPGFPPKTFTPSIQPHEIPHNVTSPLDLPPPVGDISISSMSADISSTFSTPHELLLGPQPTPFIFRRRERRNSGETPSKVVFANSSIGKENCDASIPSITALSQKHSLGQDESGDGDDEGDMEKVDLEVVIGGQNQTKLSKWRQEQLDKMNRPKVVSDGPPKPITTLHGPLSLPYARNPSGVDATIPDDTAYLTHVFGLRADSKPDTISAGATTNRVSSNSTDGTRSTSGSSIFTNKQGKSDTSTSTAGSGSSVVLPAELGRPIVIRDPHQHIGIRKRGPVSEAGKDEQSSERMNDLESSPDHDDHGPRTTAVSAPASLSNSTVNRSLASLTMSAILSPSSILKAQLNQSGKSALPAIPGSPADVEGRAVFQPLFVRDPKATEGQSESRAIADDIAQHINKEQDDSMVAALYETPIRHHEVDVSASSKERVPSGSKADASFNWRTRPTKGRVSAAVETPEGQAGDHSRHSPHPPQAPFKVKVTIASPSSPDPVMTIDSLFEKFGVGSETGPAITVNPPTPAEAITKVTNPSLTPLGPSTKVNENLQISVPADTHGMSIAADVRLDDVASIVSSQSNVSSADTENHSPKSLPSGRATKATAKGTPGAGKLLKKNKRRRSSPALSKLGTMPESPLQASTSDKENRPIGPQGAGQQGSKRSKGTKATSKKG</sequence>
<feature type="compositionally biased region" description="Basic and acidic residues" evidence="1">
    <location>
        <begin position="498"/>
        <end position="508"/>
    </location>
</feature>
<organism evidence="2 3">
    <name type="scientific">Saitozyma podzolica</name>
    <dbReference type="NCBI Taxonomy" id="1890683"/>
    <lineage>
        <taxon>Eukaryota</taxon>
        <taxon>Fungi</taxon>
        <taxon>Dikarya</taxon>
        <taxon>Basidiomycota</taxon>
        <taxon>Agaricomycotina</taxon>
        <taxon>Tremellomycetes</taxon>
        <taxon>Tremellales</taxon>
        <taxon>Trimorphomycetaceae</taxon>
        <taxon>Saitozyma</taxon>
    </lineage>
</organism>
<feature type="compositionally biased region" description="Low complexity" evidence="1">
    <location>
        <begin position="318"/>
        <end position="330"/>
    </location>
</feature>
<proteinExistence type="predicted"/>
<protein>
    <submittedName>
        <fullName evidence="2">Uncharacterized protein</fullName>
    </submittedName>
</protein>
<feature type="region of interest" description="Disordered" evidence="1">
    <location>
        <begin position="498"/>
        <end position="552"/>
    </location>
</feature>
<feature type="compositionally biased region" description="Polar residues" evidence="1">
    <location>
        <begin position="56"/>
        <end position="72"/>
    </location>
</feature>
<dbReference type="OrthoDB" id="2573559at2759"/>
<evidence type="ECO:0000256" key="1">
    <source>
        <dbReference type="SAM" id="MobiDB-lite"/>
    </source>
</evidence>
<feature type="region of interest" description="Disordered" evidence="1">
    <location>
        <begin position="651"/>
        <end position="745"/>
    </location>
</feature>
<dbReference type="EMBL" id="RSCD01000007">
    <property type="protein sequence ID" value="RSH91832.1"/>
    <property type="molecule type" value="Genomic_DNA"/>
</dbReference>
<feature type="compositionally biased region" description="Basic residues" evidence="1">
    <location>
        <begin position="733"/>
        <end position="745"/>
    </location>
</feature>
<reference evidence="2 3" key="1">
    <citation type="submission" date="2018-11" db="EMBL/GenBank/DDBJ databases">
        <title>Genome sequence of Saitozyma podzolica DSM 27192.</title>
        <authorList>
            <person name="Aliyu H."/>
            <person name="Gorte O."/>
            <person name="Ochsenreither K."/>
        </authorList>
    </citation>
    <scope>NUCLEOTIDE SEQUENCE [LARGE SCALE GENOMIC DNA]</scope>
    <source>
        <strain evidence="2 3">DSM 27192</strain>
    </source>
</reference>
<evidence type="ECO:0000313" key="2">
    <source>
        <dbReference type="EMBL" id="RSH91832.1"/>
    </source>
</evidence>
<feature type="compositionally biased region" description="Basic residues" evidence="1">
    <location>
        <begin position="686"/>
        <end position="695"/>
    </location>
</feature>
<dbReference type="AlphaFoldDB" id="A0A427YL43"/>
<gene>
    <name evidence="2" type="ORF">EHS25_009202</name>
</gene>
<name>A0A427YL43_9TREE</name>
<keyword evidence="3" id="KW-1185">Reference proteome</keyword>
<feature type="compositionally biased region" description="Basic and acidic residues" evidence="1">
    <location>
        <begin position="361"/>
        <end position="385"/>
    </location>
</feature>
<feature type="compositionally biased region" description="Low complexity" evidence="1">
    <location>
        <begin position="1"/>
        <end position="33"/>
    </location>
</feature>
<feature type="compositionally biased region" description="Polar residues" evidence="1">
    <location>
        <begin position="388"/>
        <end position="399"/>
    </location>
</feature>
<comment type="caution">
    <text evidence="2">The sequence shown here is derived from an EMBL/GenBank/DDBJ whole genome shotgun (WGS) entry which is preliminary data.</text>
</comment>
<feature type="compositionally biased region" description="Low complexity" evidence="1">
    <location>
        <begin position="672"/>
        <end position="685"/>
    </location>
</feature>
<feature type="region of interest" description="Disordered" evidence="1">
    <location>
        <begin position="280"/>
        <end position="399"/>
    </location>
</feature>